<gene>
    <name evidence="9" type="ORF">ACFPT7_09670</name>
</gene>
<organism evidence="9 10">
    <name type="scientific">Acidicapsa dinghuensis</name>
    <dbReference type="NCBI Taxonomy" id="2218256"/>
    <lineage>
        <taxon>Bacteria</taxon>
        <taxon>Pseudomonadati</taxon>
        <taxon>Acidobacteriota</taxon>
        <taxon>Terriglobia</taxon>
        <taxon>Terriglobales</taxon>
        <taxon>Acidobacteriaceae</taxon>
        <taxon>Acidicapsa</taxon>
    </lineage>
</organism>
<proteinExistence type="inferred from homology"/>
<dbReference type="RefSeq" id="WP_263336028.1">
    <property type="nucleotide sequence ID" value="NZ_JAGSYH010000003.1"/>
</dbReference>
<keyword evidence="4" id="KW-1134">Transmembrane beta strand</keyword>
<comment type="similarity">
    <text evidence="2">Belongs to the outer membrane factor (OMF) (TC 1.B.17) family.</text>
</comment>
<evidence type="ECO:0000256" key="5">
    <source>
        <dbReference type="ARBA" id="ARBA00022692"/>
    </source>
</evidence>
<evidence type="ECO:0000256" key="3">
    <source>
        <dbReference type="ARBA" id="ARBA00022448"/>
    </source>
</evidence>
<evidence type="ECO:0000256" key="6">
    <source>
        <dbReference type="ARBA" id="ARBA00023136"/>
    </source>
</evidence>
<dbReference type="EMBL" id="JBHSPH010000002">
    <property type="protein sequence ID" value="MFC5862557.1"/>
    <property type="molecule type" value="Genomic_DNA"/>
</dbReference>
<dbReference type="PANTHER" id="PTHR30026:SF20">
    <property type="entry name" value="OUTER MEMBRANE PROTEIN TOLC"/>
    <property type="match status" value="1"/>
</dbReference>
<evidence type="ECO:0000256" key="4">
    <source>
        <dbReference type="ARBA" id="ARBA00022452"/>
    </source>
</evidence>
<keyword evidence="10" id="KW-1185">Reference proteome</keyword>
<dbReference type="Pfam" id="PF02321">
    <property type="entry name" value="OEP"/>
    <property type="match status" value="2"/>
</dbReference>
<dbReference type="PANTHER" id="PTHR30026">
    <property type="entry name" value="OUTER MEMBRANE PROTEIN TOLC"/>
    <property type="match status" value="1"/>
</dbReference>
<evidence type="ECO:0000256" key="8">
    <source>
        <dbReference type="SAM" id="MobiDB-lite"/>
    </source>
</evidence>
<comment type="subcellular location">
    <subcellularLocation>
        <location evidence="1">Cell outer membrane</location>
    </subcellularLocation>
</comment>
<dbReference type="SUPFAM" id="SSF56954">
    <property type="entry name" value="Outer membrane efflux proteins (OEP)"/>
    <property type="match status" value="1"/>
</dbReference>
<comment type="caution">
    <text evidence="9">The sequence shown here is derived from an EMBL/GenBank/DDBJ whole genome shotgun (WGS) entry which is preliminary data.</text>
</comment>
<evidence type="ECO:0000256" key="1">
    <source>
        <dbReference type="ARBA" id="ARBA00004442"/>
    </source>
</evidence>
<evidence type="ECO:0000313" key="10">
    <source>
        <dbReference type="Proteomes" id="UP001596091"/>
    </source>
</evidence>
<keyword evidence="7" id="KW-0998">Cell outer membrane</keyword>
<keyword evidence="6" id="KW-0472">Membrane</keyword>
<evidence type="ECO:0000256" key="2">
    <source>
        <dbReference type="ARBA" id="ARBA00007613"/>
    </source>
</evidence>
<evidence type="ECO:0000313" key="9">
    <source>
        <dbReference type="EMBL" id="MFC5862557.1"/>
    </source>
</evidence>
<keyword evidence="3" id="KW-0813">Transport</keyword>
<feature type="region of interest" description="Disordered" evidence="8">
    <location>
        <begin position="1"/>
        <end position="30"/>
    </location>
</feature>
<reference evidence="10" key="1">
    <citation type="journal article" date="2019" name="Int. J. Syst. Evol. Microbiol.">
        <title>The Global Catalogue of Microorganisms (GCM) 10K type strain sequencing project: providing services to taxonomists for standard genome sequencing and annotation.</title>
        <authorList>
            <consortium name="The Broad Institute Genomics Platform"/>
            <consortium name="The Broad Institute Genome Sequencing Center for Infectious Disease"/>
            <person name="Wu L."/>
            <person name="Ma J."/>
        </authorList>
    </citation>
    <scope>NUCLEOTIDE SEQUENCE [LARGE SCALE GENOMIC DNA]</scope>
    <source>
        <strain evidence="10">JCM 4087</strain>
    </source>
</reference>
<protein>
    <submittedName>
        <fullName evidence="9">TolC family protein</fullName>
    </submittedName>
</protein>
<dbReference type="InterPro" id="IPR051906">
    <property type="entry name" value="TolC-like"/>
</dbReference>
<keyword evidence="5" id="KW-0812">Transmembrane</keyword>
<sequence length="453" mass="48978">MPAFSQISLGSQQSAPTPPPASSYQGGVTKGTATQDTLSLTLDDAVQRGLQNNLGLLLSNTQITSARGERLQDLQKLLPSVDGNIKEAYQQVDLAAEGLRIPGVPTVIGPFGYTDLRANLSWTVFSLNSIKTYLASKHYFEASKLSAEDAKQMVILTIGNAYLKVLADEAQIDATQAQVETSKVSLDQAVSNHAAGTAPRLDQLRAQVDYQSLQQQLIVAKNTAEKDKLALAHIIGLPLAQKFEVADKAPYAAFDQPDVQTAIKQALDTRKDRQASTEITKANQDERKAATYDRLPTVKADADYGDIGVNVRSSHGTVDATGTLTIPIFKEMQFRGEAQVAQAQLDQQLAQQSDLDAQIEADVRDALLDIASSQQQVEVSKSNVDLSEQELSDAQQRYKAGVSDNLAVSDAQRSVAEANSQYVNSLYQHNVAKLNLARAMGVAQNYKQFLGGK</sequence>
<feature type="compositionally biased region" description="Polar residues" evidence="8">
    <location>
        <begin position="1"/>
        <end position="10"/>
    </location>
</feature>
<evidence type="ECO:0000256" key="7">
    <source>
        <dbReference type="ARBA" id="ARBA00023237"/>
    </source>
</evidence>
<dbReference type="Gene3D" id="1.20.1600.10">
    <property type="entry name" value="Outer membrane efflux proteins (OEP)"/>
    <property type="match status" value="1"/>
</dbReference>
<accession>A0ABW1EH40</accession>
<dbReference type="Proteomes" id="UP001596091">
    <property type="component" value="Unassembled WGS sequence"/>
</dbReference>
<dbReference type="InterPro" id="IPR003423">
    <property type="entry name" value="OMP_efflux"/>
</dbReference>
<name>A0ABW1EH40_9BACT</name>